<feature type="non-terminal residue" evidence="2">
    <location>
        <position position="212"/>
    </location>
</feature>
<protein>
    <submittedName>
        <fullName evidence="2">Uncharacterized protein</fullName>
    </submittedName>
</protein>
<gene>
    <name evidence="2" type="ORF">FOZ63_012399</name>
</gene>
<evidence type="ECO:0000313" key="2">
    <source>
        <dbReference type="EMBL" id="KAF4715082.1"/>
    </source>
</evidence>
<evidence type="ECO:0000313" key="3">
    <source>
        <dbReference type="Proteomes" id="UP000553632"/>
    </source>
</evidence>
<comment type="caution">
    <text evidence="2">The sequence shown here is derived from an EMBL/GenBank/DDBJ whole genome shotgun (WGS) entry which is preliminary data.</text>
</comment>
<reference evidence="2 3" key="1">
    <citation type="submission" date="2020-04" db="EMBL/GenBank/DDBJ databases">
        <title>Perkinsus olseni comparative genomics.</title>
        <authorList>
            <person name="Bogema D.R."/>
        </authorList>
    </citation>
    <scope>NUCLEOTIDE SEQUENCE [LARGE SCALE GENOMIC DNA]</scope>
    <source>
        <strain evidence="2 3">ATCC PRA-207</strain>
    </source>
</reference>
<organism evidence="2 3">
    <name type="scientific">Perkinsus olseni</name>
    <name type="common">Perkinsus atlanticus</name>
    <dbReference type="NCBI Taxonomy" id="32597"/>
    <lineage>
        <taxon>Eukaryota</taxon>
        <taxon>Sar</taxon>
        <taxon>Alveolata</taxon>
        <taxon>Perkinsozoa</taxon>
        <taxon>Perkinsea</taxon>
        <taxon>Perkinsida</taxon>
        <taxon>Perkinsidae</taxon>
        <taxon>Perkinsus</taxon>
    </lineage>
</organism>
<sequence length="212" mass="23742">ATCTEGDIANLKALRDACNTLAIERKLLGSWKGTVTEQLGGYSQVMQFEEGHKMHVMVMGQSQEASYMVDGAKDPILLNIHLAIDGNQGPNVPYIIRFTDDCTLEMCCPYLTPEIPTKFEGPGLVTMKKLPDGEKVDVDENKWIDSPELEEIKKLDERTKVLRYMREFSDVLVKAKDQTDDGDDDLPPSTGTTEEEIRANKQVLKMMSVNVK</sequence>
<dbReference type="EMBL" id="JABANO010028480">
    <property type="protein sequence ID" value="KAF4715082.1"/>
    <property type="molecule type" value="Genomic_DNA"/>
</dbReference>
<feature type="region of interest" description="Disordered" evidence="1">
    <location>
        <begin position="175"/>
        <end position="200"/>
    </location>
</feature>
<proteinExistence type="predicted"/>
<dbReference type="AlphaFoldDB" id="A0A7J6R3T3"/>
<feature type="non-terminal residue" evidence="2">
    <location>
        <position position="1"/>
    </location>
</feature>
<name>A0A7J6R3T3_PEROL</name>
<accession>A0A7J6R3T3</accession>
<dbReference type="Proteomes" id="UP000553632">
    <property type="component" value="Unassembled WGS sequence"/>
</dbReference>
<keyword evidence="3" id="KW-1185">Reference proteome</keyword>
<evidence type="ECO:0000256" key="1">
    <source>
        <dbReference type="SAM" id="MobiDB-lite"/>
    </source>
</evidence>